<dbReference type="Gene3D" id="3.10.450.40">
    <property type="match status" value="1"/>
</dbReference>
<dbReference type="RefSeq" id="WP_136886406.1">
    <property type="nucleotide sequence ID" value="NZ_SUNI01000011.1"/>
</dbReference>
<organism evidence="2 3">
    <name type="scientific">Paracoccus gahaiensis</name>
    <dbReference type="NCBI Taxonomy" id="1706839"/>
    <lineage>
        <taxon>Bacteria</taxon>
        <taxon>Pseudomonadati</taxon>
        <taxon>Pseudomonadota</taxon>
        <taxon>Alphaproteobacteria</taxon>
        <taxon>Rhodobacterales</taxon>
        <taxon>Paracoccaceae</taxon>
        <taxon>Paracoccus</taxon>
    </lineage>
</organism>
<accession>A0A4U0RA74</accession>
<dbReference type="SUPFAM" id="SSF160719">
    <property type="entry name" value="gpW/gp25-like"/>
    <property type="match status" value="1"/>
</dbReference>
<dbReference type="InterPro" id="IPR007048">
    <property type="entry name" value="IraD/Gp25-like"/>
</dbReference>
<dbReference type="AlphaFoldDB" id="A0A4U0RA74"/>
<gene>
    <name evidence="2" type="ORF">FA743_12325</name>
</gene>
<dbReference type="Proteomes" id="UP000309747">
    <property type="component" value="Unassembled WGS sequence"/>
</dbReference>
<dbReference type="EMBL" id="SUNI01000011">
    <property type="protein sequence ID" value="TJZ91302.1"/>
    <property type="molecule type" value="Genomic_DNA"/>
</dbReference>
<protein>
    <submittedName>
        <fullName evidence="2">Baseplate protein</fullName>
    </submittedName>
</protein>
<evidence type="ECO:0000313" key="3">
    <source>
        <dbReference type="Proteomes" id="UP000309747"/>
    </source>
</evidence>
<evidence type="ECO:0000313" key="2">
    <source>
        <dbReference type="EMBL" id="TJZ91302.1"/>
    </source>
</evidence>
<dbReference type="OrthoDB" id="9802846at2"/>
<sequence length="132" mass="14651">MGEAFLGQGWTFPVRVNARGGLDWSSGAASIREAVWLILATPKRSRIMQPTFGCGIHDYVFAPNNPGTRAAIMDEVRQALVRWEPRIDVLRVTAASPPDTSNTLMLSVDYRVRANNAAQNIVYPFYLLEGLE</sequence>
<name>A0A4U0RA74_9RHOB</name>
<comment type="caution">
    <text evidence="2">The sequence shown here is derived from an EMBL/GenBank/DDBJ whole genome shotgun (WGS) entry which is preliminary data.</text>
</comment>
<reference evidence="2 3" key="1">
    <citation type="submission" date="2019-04" db="EMBL/GenBank/DDBJ databases">
        <authorList>
            <person name="Li J."/>
        </authorList>
    </citation>
    <scope>NUCLEOTIDE SEQUENCE [LARGE SCALE GENOMIC DNA]</scope>
    <source>
        <strain evidence="2 3">KCTC 42687</strain>
    </source>
</reference>
<keyword evidence="3" id="KW-1185">Reference proteome</keyword>
<proteinExistence type="predicted"/>
<dbReference type="Pfam" id="PF04965">
    <property type="entry name" value="GPW_gp25"/>
    <property type="match status" value="1"/>
</dbReference>
<evidence type="ECO:0000259" key="1">
    <source>
        <dbReference type="Pfam" id="PF04965"/>
    </source>
</evidence>
<feature type="domain" description="IraD/Gp25-like" evidence="1">
    <location>
        <begin position="26"/>
        <end position="116"/>
    </location>
</feature>